<dbReference type="AlphaFoldDB" id="A0AAN7XWF8"/>
<feature type="region of interest" description="Disordered" evidence="1">
    <location>
        <begin position="24"/>
        <end position="47"/>
    </location>
</feature>
<accession>A0AAN7XWF8</accession>
<keyword evidence="3" id="KW-1185">Reference proteome</keyword>
<dbReference type="Proteomes" id="UP001346869">
    <property type="component" value="Unassembled WGS sequence"/>
</dbReference>
<protein>
    <submittedName>
        <fullName evidence="2">Uncharacterized protein</fullName>
    </submittedName>
</protein>
<organism evidence="2 3">
    <name type="scientific">Eleginops maclovinus</name>
    <name type="common">Patagonian blennie</name>
    <name type="synonym">Eleginus maclovinus</name>
    <dbReference type="NCBI Taxonomy" id="56733"/>
    <lineage>
        <taxon>Eukaryota</taxon>
        <taxon>Metazoa</taxon>
        <taxon>Chordata</taxon>
        <taxon>Craniata</taxon>
        <taxon>Vertebrata</taxon>
        <taxon>Euteleostomi</taxon>
        <taxon>Actinopterygii</taxon>
        <taxon>Neopterygii</taxon>
        <taxon>Teleostei</taxon>
        <taxon>Neoteleostei</taxon>
        <taxon>Acanthomorphata</taxon>
        <taxon>Eupercaria</taxon>
        <taxon>Perciformes</taxon>
        <taxon>Notothenioidei</taxon>
        <taxon>Eleginopidae</taxon>
        <taxon>Eleginops</taxon>
    </lineage>
</organism>
<evidence type="ECO:0000256" key="1">
    <source>
        <dbReference type="SAM" id="MobiDB-lite"/>
    </source>
</evidence>
<reference evidence="2 3" key="1">
    <citation type="journal article" date="2023" name="Genes (Basel)">
        <title>Chromosome-Level Genome Assembly and Circadian Gene Repertoire of the Patagonia Blennie Eleginops maclovinus-The Closest Ancestral Proxy of Antarctic Cryonotothenioids.</title>
        <authorList>
            <person name="Cheng C.C."/>
            <person name="Rivera-Colon A.G."/>
            <person name="Minhas B.F."/>
            <person name="Wilson L."/>
            <person name="Rayamajhi N."/>
            <person name="Vargas-Chacoff L."/>
            <person name="Catchen J.M."/>
        </authorList>
    </citation>
    <scope>NUCLEOTIDE SEQUENCE [LARGE SCALE GENOMIC DNA]</scope>
    <source>
        <strain evidence="2">JMC-PN-2008</strain>
    </source>
</reference>
<comment type="caution">
    <text evidence="2">The sequence shown here is derived from an EMBL/GenBank/DDBJ whole genome shotgun (WGS) entry which is preliminary data.</text>
</comment>
<name>A0AAN7XWF8_ELEMC</name>
<evidence type="ECO:0000313" key="2">
    <source>
        <dbReference type="EMBL" id="KAK5868254.1"/>
    </source>
</evidence>
<dbReference type="EMBL" id="JAUZQC010000007">
    <property type="protein sequence ID" value="KAK5868254.1"/>
    <property type="molecule type" value="Genomic_DNA"/>
</dbReference>
<sequence>MYIVSKEAQGLLRFCRECLQPGKSRFPRLSTPKPPDSVMRDPGHTSSCRMRSVGSCPSQASQWELTSGNVIATLSYYVNAASANAGRTACSQWLPFRLQRAVKHRSCDAIYAFTAF</sequence>
<gene>
    <name evidence="2" type="ORF">PBY51_009285</name>
</gene>
<reference evidence="2 3" key="2">
    <citation type="journal article" date="2023" name="Mol. Biol. Evol.">
        <title>Genomics of Secondarily Temperate Adaptation in the Only Non-Antarctic Icefish.</title>
        <authorList>
            <person name="Rivera-Colon A.G."/>
            <person name="Rayamajhi N."/>
            <person name="Minhas B.F."/>
            <person name="Madrigal G."/>
            <person name="Bilyk K.T."/>
            <person name="Yoon V."/>
            <person name="Hune M."/>
            <person name="Gregory S."/>
            <person name="Cheng C.H.C."/>
            <person name="Catchen J.M."/>
        </authorList>
    </citation>
    <scope>NUCLEOTIDE SEQUENCE [LARGE SCALE GENOMIC DNA]</scope>
    <source>
        <strain evidence="2">JMC-PN-2008</strain>
    </source>
</reference>
<proteinExistence type="predicted"/>
<evidence type="ECO:0000313" key="3">
    <source>
        <dbReference type="Proteomes" id="UP001346869"/>
    </source>
</evidence>